<organism evidence="1 2">
    <name type="scientific">Solanum bulbocastanum</name>
    <name type="common">Wild potato</name>
    <dbReference type="NCBI Taxonomy" id="147425"/>
    <lineage>
        <taxon>Eukaryota</taxon>
        <taxon>Viridiplantae</taxon>
        <taxon>Streptophyta</taxon>
        <taxon>Embryophyta</taxon>
        <taxon>Tracheophyta</taxon>
        <taxon>Spermatophyta</taxon>
        <taxon>Magnoliopsida</taxon>
        <taxon>eudicotyledons</taxon>
        <taxon>Gunneridae</taxon>
        <taxon>Pentapetalae</taxon>
        <taxon>asterids</taxon>
        <taxon>lamiids</taxon>
        <taxon>Solanales</taxon>
        <taxon>Solanaceae</taxon>
        <taxon>Solanoideae</taxon>
        <taxon>Solaneae</taxon>
        <taxon>Solanum</taxon>
    </lineage>
</organism>
<accession>A0AAN8TK64</accession>
<evidence type="ECO:0000313" key="1">
    <source>
        <dbReference type="EMBL" id="KAK6786707.1"/>
    </source>
</evidence>
<dbReference type="EMBL" id="JBANQN010000006">
    <property type="protein sequence ID" value="KAK6786707.1"/>
    <property type="molecule type" value="Genomic_DNA"/>
</dbReference>
<protein>
    <submittedName>
        <fullName evidence="1">Uncharacterized protein</fullName>
    </submittedName>
</protein>
<comment type="caution">
    <text evidence="1">The sequence shown here is derived from an EMBL/GenBank/DDBJ whole genome shotgun (WGS) entry which is preliminary data.</text>
</comment>
<name>A0AAN8TK64_SOLBU</name>
<proteinExistence type="predicted"/>
<reference evidence="1 2" key="1">
    <citation type="submission" date="2024-02" db="EMBL/GenBank/DDBJ databases">
        <title>de novo genome assembly of Solanum bulbocastanum strain 11H21.</title>
        <authorList>
            <person name="Hosaka A.J."/>
        </authorList>
    </citation>
    <scope>NUCLEOTIDE SEQUENCE [LARGE SCALE GENOMIC DNA]</scope>
    <source>
        <tissue evidence="1">Young leaves</tissue>
    </source>
</reference>
<sequence>MFPLQQSDDNELVFQILSNPCQQHQISHDLIMNYVIHPSPGITIHHQLNHAKIIPKKKKLLGTNNSHKVNDDDLKLKKIMHRDLERQRRQGMSALHFSLFTMSREK</sequence>
<evidence type="ECO:0000313" key="2">
    <source>
        <dbReference type="Proteomes" id="UP001371456"/>
    </source>
</evidence>
<gene>
    <name evidence="1" type="ORF">RDI58_015232</name>
</gene>
<dbReference type="Proteomes" id="UP001371456">
    <property type="component" value="Unassembled WGS sequence"/>
</dbReference>
<keyword evidence="2" id="KW-1185">Reference proteome</keyword>
<dbReference type="AlphaFoldDB" id="A0AAN8TK64"/>